<keyword evidence="7" id="KW-0963">Cytoplasm</keyword>
<evidence type="ECO:0000256" key="1">
    <source>
        <dbReference type="ARBA" id="ARBA00004123"/>
    </source>
</evidence>
<dbReference type="PANTHER" id="PTHR16308:SF13">
    <property type="entry name" value="PROTEIN LINGERER"/>
    <property type="match status" value="1"/>
</dbReference>
<keyword evidence="8" id="KW-0597">Phosphoprotein</keyword>
<dbReference type="OrthoDB" id="5396806at2759"/>
<feature type="compositionally biased region" description="Polar residues" evidence="16">
    <location>
        <begin position="193"/>
        <end position="223"/>
    </location>
</feature>
<evidence type="ECO:0000313" key="18">
    <source>
        <dbReference type="EMBL" id="KZS89380.1"/>
    </source>
</evidence>
<protein>
    <recommendedName>
        <fullName evidence="5">RNA polymerase II degradation factor 1</fullName>
    </recommendedName>
</protein>
<dbReference type="GO" id="GO:0005634">
    <property type="term" value="C:nucleus"/>
    <property type="evidence" value="ECO:0007669"/>
    <property type="project" value="UniProtKB-SubCell"/>
</dbReference>
<dbReference type="GO" id="GO:0006281">
    <property type="term" value="P:DNA repair"/>
    <property type="evidence" value="ECO:0007669"/>
    <property type="project" value="UniProtKB-KW"/>
</dbReference>
<comment type="subcellular location">
    <subcellularLocation>
        <location evidence="3">Chromosome</location>
        <location evidence="3">Telomere</location>
    </subcellularLocation>
    <subcellularLocation>
        <location evidence="2">Cytoplasm</location>
    </subcellularLocation>
    <subcellularLocation>
        <location evidence="1">Nucleus</location>
    </subcellularLocation>
</comment>
<feature type="region of interest" description="Disordered" evidence="16">
    <location>
        <begin position="1"/>
        <end position="23"/>
    </location>
</feature>
<feature type="compositionally biased region" description="Polar residues" evidence="16">
    <location>
        <begin position="150"/>
        <end position="166"/>
    </location>
</feature>
<keyword evidence="13" id="KW-0238">DNA-binding</keyword>
<organism evidence="18 19">
    <name type="scientific">Sistotremastrum niveocremeum HHB9708</name>
    <dbReference type="NCBI Taxonomy" id="1314777"/>
    <lineage>
        <taxon>Eukaryota</taxon>
        <taxon>Fungi</taxon>
        <taxon>Dikarya</taxon>
        <taxon>Basidiomycota</taxon>
        <taxon>Agaricomycotina</taxon>
        <taxon>Agaricomycetes</taxon>
        <taxon>Sistotremastrales</taxon>
        <taxon>Sistotremastraceae</taxon>
        <taxon>Sertulicium</taxon>
        <taxon>Sertulicium niveocremeum</taxon>
    </lineage>
</organism>
<gene>
    <name evidence="18" type="ORF">SISNIDRAFT_229935</name>
</gene>
<name>A0A164Q6R2_9AGAM</name>
<feature type="compositionally biased region" description="Pro residues" evidence="16">
    <location>
        <begin position="255"/>
        <end position="272"/>
    </location>
</feature>
<keyword evidence="19" id="KW-1185">Reference proteome</keyword>
<evidence type="ECO:0000256" key="14">
    <source>
        <dbReference type="ARBA" id="ARBA00023204"/>
    </source>
</evidence>
<evidence type="ECO:0000256" key="12">
    <source>
        <dbReference type="ARBA" id="ARBA00022895"/>
    </source>
</evidence>
<dbReference type="AlphaFoldDB" id="A0A164Q6R2"/>
<dbReference type="GO" id="GO:0000781">
    <property type="term" value="C:chromosome, telomeric region"/>
    <property type="evidence" value="ECO:0007669"/>
    <property type="project" value="UniProtKB-SubCell"/>
</dbReference>
<evidence type="ECO:0000256" key="13">
    <source>
        <dbReference type="ARBA" id="ARBA00023125"/>
    </source>
</evidence>
<proteinExistence type="inferred from homology"/>
<evidence type="ECO:0000256" key="6">
    <source>
        <dbReference type="ARBA" id="ARBA00022454"/>
    </source>
</evidence>
<evidence type="ECO:0000259" key="17">
    <source>
        <dbReference type="Pfam" id="PF02845"/>
    </source>
</evidence>
<dbReference type="Pfam" id="PF02845">
    <property type="entry name" value="CUE"/>
    <property type="match status" value="1"/>
</dbReference>
<evidence type="ECO:0000256" key="2">
    <source>
        <dbReference type="ARBA" id="ARBA00004496"/>
    </source>
</evidence>
<keyword evidence="10" id="KW-0833">Ubl conjugation pathway</keyword>
<dbReference type="InterPro" id="IPR041803">
    <property type="entry name" value="DEF1_CUE"/>
</dbReference>
<keyword evidence="14" id="KW-0234">DNA repair</keyword>
<dbReference type="InterPro" id="IPR003892">
    <property type="entry name" value="CUE"/>
</dbReference>
<dbReference type="GO" id="GO:0043130">
    <property type="term" value="F:ubiquitin binding"/>
    <property type="evidence" value="ECO:0007669"/>
    <property type="project" value="InterPro"/>
</dbReference>
<evidence type="ECO:0000256" key="10">
    <source>
        <dbReference type="ARBA" id="ARBA00022786"/>
    </source>
</evidence>
<evidence type="ECO:0000256" key="7">
    <source>
        <dbReference type="ARBA" id="ARBA00022490"/>
    </source>
</evidence>
<feature type="region of interest" description="Disordered" evidence="16">
    <location>
        <begin position="64"/>
        <end position="399"/>
    </location>
</feature>
<dbReference type="PANTHER" id="PTHR16308">
    <property type="entry name" value="UBIQUITIN ASSOCIATED PROTEIN 2-LIKE/LINGERER"/>
    <property type="match status" value="1"/>
</dbReference>
<feature type="compositionally biased region" description="Low complexity" evidence="16">
    <location>
        <begin position="358"/>
        <end position="384"/>
    </location>
</feature>
<sequence>MSSYKSHRRPATTSPDPNAFQVDSKYRIGVDKLRELFPNWTDQDLQSVLAEVAGDVSIAATRITEGYAEQWGNVSRKKDKKTSAPQSNSGPTSNGNSQVGGVPRGGRGGGRGGRGGFSRGGRGGGPGAVGRVPSARDVNGSKQDADASKPTDSVTNGIQTSTTDSWVSDAGGWHSQEPAPDGSETVAQLEPVESTTLPEPTQSATKSSAWDTAVPNETPSQAKPTVATPLKSSKVPTGAKLSWAQIARAQEKPKPTPPAPPIAPAPVQPPTPVEVSSTAPEPQEQPAVPQWEEPTTAEAPTWDDEPPYVQPPQAEADSTTKKEEDGWIGSEDSFVVVSKPAVAEEEAPAPPSSTIVEPPASVASSLTTPSLTTATTPSASSPAPSTSPKPSTPRPTNTSRMAHRFKADQAVVMPSFGTIGGVTSLGMQFGSLGISGDDIEAYVHILLLYSSSRTCL</sequence>
<evidence type="ECO:0000313" key="19">
    <source>
        <dbReference type="Proteomes" id="UP000076722"/>
    </source>
</evidence>
<keyword evidence="9" id="KW-0227">DNA damage</keyword>
<keyword evidence="15" id="KW-0539">Nucleus</keyword>
<feature type="compositionally biased region" description="Gly residues" evidence="16">
    <location>
        <begin position="102"/>
        <end position="128"/>
    </location>
</feature>
<evidence type="ECO:0000256" key="16">
    <source>
        <dbReference type="SAM" id="MobiDB-lite"/>
    </source>
</evidence>
<dbReference type="GO" id="GO:0003677">
    <property type="term" value="F:DNA binding"/>
    <property type="evidence" value="ECO:0007669"/>
    <property type="project" value="UniProtKB-KW"/>
</dbReference>
<keyword evidence="11" id="KW-0832">Ubl conjugation</keyword>
<evidence type="ECO:0000256" key="9">
    <source>
        <dbReference type="ARBA" id="ARBA00022763"/>
    </source>
</evidence>
<dbReference type="Proteomes" id="UP000076722">
    <property type="component" value="Unassembled WGS sequence"/>
</dbReference>
<accession>A0A164Q6R2</accession>
<feature type="compositionally biased region" description="Basic residues" evidence="16">
    <location>
        <begin position="1"/>
        <end position="10"/>
    </location>
</feature>
<feature type="domain" description="CUE" evidence="17">
    <location>
        <begin position="31"/>
        <end position="66"/>
    </location>
</feature>
<evidence type="ECO:0000256" key="3">
    <source>
        <dbReference type="ARBA" id="ARBA00004574"/>
    </source>
</evidence>
<evidence type="ECO:0000256" key="11">
    <source>
        <dbReference type="ARBA" id="ARBA00022843"/>
    </source>
</evidence>
<dbReference type="EMBL" id="KV419428">
    <property type="protein sequence ID" value="KZS89380.1"/>
    <property type="molecule type" value="Genomic_DNA"/>
</dbReference>
<dbReference type="GO" id="GO:0005737">
    <property type="term" value="C:cytoplasm"/>
    <property type="evidence" value="ECO:0007669"/>
    <property type="project" value="UniProtKB-SubCell"/>
</dbReference>
<dbReference type="STRING" id="1314777.A0A164Q6R2"/>
<reference evidence="18 19" key="1">
    <citation type="journal article" date="2016" name="Mol. Biol. Evol.">
        <title>Comparative Genomics of Early-Diverging Mushroom-Forming Fungi Provides Insights into the Origins of Lignocellulose Decay Capabilities.</title>
        <authorList>
            <person name="Nagy L.G."/>
            <person name="Riley R."/>
            <person name="Tritt A."/>
            <person name="Adam C."/>
            <person name="Daum C."/>
            <person name="Floudas D."/>
            <person name="Sun H."/>
            <person name="Yadav J.S."/>
            <person name="Pangilinan J."/>
            <person name="Larsson K.H."/>
            <person name="Matsuura K."/>
            <person name="Barry K."/>
            <person name="Labutti K."/>
            <person name="Kuo R."/>
            <person name="Ohm R.A."/>
            <person name="Bhattacharya S.S."/>
            <person name="Shirouzu T."/>
            <person name="Yoshinaga Y."/>
            <person name="Martin F.M."/>
            <person name="Grigoriev I.V."/>
            <person name="Hibbett D.S."/>
        </authorList>
    </citation>
    <scope>NUCLEOTIDE SEQUENCE [LARGE SCALE GENOMIC DNA]</scope>
    <source>
        <strain evidence="18 19">HHB9708</strain>
    </source>
</reference>
<evidence type="ECO:0000256" key="8">
    <source>
        <dbReference type="ARBA" id="ARBA00022553"/>
    </source>
</evidence>
<keyword evidence="12" id="KW-0779">Telomere</keyword>
<feature type="compositionally biased region" description="Polar residues" evidence="16">
    <location>
        <begin position="83"/>
        <end position="97"/>
    </location>
</feature>
<comment type="similarity">
    <text evidence="4">Belongs to the DEF1 family.</text>
</comment>
<dbReference type="InterPro" id="IPR051833">
    <property type="entry name" value="TC-DDR_regulator"/>
</dbReference>
<dbReference type="CDD" id="cd14368">
    <property type="entry name" value="CUE_DEF1_like"/>
    <property type="match status" value="1"/>
</dbReference>
<evidence type="ECO:0000256" key="15">
    <source>
        <dbReference type="ARBA" id="ARBA00023242"/>
    </source>
</evidence>
<evidence type="ECO:0000256" key="5">
    <source>
        <dbReference type="ARBA" id="ARBA00020536"/>
    </source>
</evidence>
<feature type="compositionally biased region" description="Low complexity" evidence="16">
    <location>
        <begin position="280"/>
        <end position="294"/>
    </location>
</feature>
<evidence type="ECO:0000256" key="4">
    <source>
        <dbReference type="ARBA" id="ARBA00005491"/>
    </source>
</evidence>
<keyword evidence="6" id="KW-0158">Chromosome</keyword>